<evidence type="ECO:0000313" key="2">
    <source>
        <dbReference type="Proteomes" id="UP000199766"/>
    </source>
</evidence>
<gene>
    <name evidence="1" type="ORF">SAMN02982919_03195</name>
</gene>
<dbReference type="Proteomes" id="UP000199766">
    <property type="component" value="Unassembled WGS sequence"/>
</dbReference>
<name>A0A1H9SQ34_9BURK</name>
<keyword evidence="2" id="KW-1185">Reference proteome</keyword>
<organism evidence="1 2">
    <name type="scientific">Giesbergeria anulus</name>
    <dbReference type="NCBI Taxonomy" id="180197"/>
    <lineage>
        <taxon>Bacteria</taxon>
        <taxon>Pseudomonadati</taxon>
        <taxon>Pseudomonadota</taxon>
        <taxon>Betaproteobacteria</taxon>
        <taxon>Burkholderiales</taxon>
        <taxon>Comamonadaceae</taxon>
        <taxon>Giesbergeria</taxon>
    </lineage>
</organism>
<dbReference type="OrthoDB" id="9795237at2"/>
<sequence length="175" mass="19535">MSSLSRLTTEYIEAEDRIRVTGELPALAGEDSPRTVVLWLTQRLLNRLLPHLLQWLERHDVPQGWDEVVQGFAQQAAVAALPAQAPVRSAPESRAWLVQSLQLTCTPESVQLGFQAAAAEDAPPADLVLQAQALRQWLNIVYDQYVRASWPLALWPQWLVEARQPAPARPAALLH</sequence>
<proteinExistence type="predicted"/>
<dbReference type="EMBL" id="FOGD01000021">
    <property type="protein sequence ID" value="SER87120.1"/>
    <property type="molecule type" value="Genomic_DNA"/>
</dbReference>
<accession>A0A1H9SQ34</accession>
<dbReference type="RefSeq" id="WP_091459331.1">
    <property type="nucleotide sequence ID" value="NZ_FOGD01000021.1"/>
</dbReference>
<reference evidence="1 2" key="1">
    <citation type="submission" date="2016-10" db="EMBL/GenBank/DDBJ databases">
        <authorList>
            <person name="de Groot N.N."/>
        </authorList>
    </citation>
    <scope>NUCLEOTIDE SEQUENCE [LARGE SCALE GENOMIC DNA]</scope>
    <source>
        <strain evidence="1 2">ATCC 35958</strain>
    </source>
</reference>
<protein>
    <submittedName>
        <fullName evidence="1">Uncharacterized protein</fullName>
    </submittedName>
</protein>
<dbReference type="AlphaFoldDB" id="A0A1H9SQ34"/>
<evidence type="ECO:0000313" key="1">
    <source>
        <dbReference type="EMBL" id="SER87120.1"/>
    </source>
</evidence>